<dbReference type="InterPro" id="IPR052270">
    <property type="entry name" value="CACF_protein"/>
</dbReference>
<accession>A0A699YG65</accession>
<dbReference type="EMBL" id="BLLF01000060">
    <property type="protein sequence ID" value="GFH06858.1"/>
    <property type="molecule type" value="Genomic_DNA"/>
</dbReference>
<evidence type="ECO:0000313" key="3">
    <source>
        <dbReference type="Proteomes" id="UP000485058"/>
    </source>
</evidence>
<organism evidence="2 3">
    <name type="scientific">Haematococcus lacustris</name>
    <name type="common">Green alga</name>
    <name type="synonym">Haematococcus pluvialis</name>
    <dbReference type="NCBI Taxonomy" id="44745"/>
    <lineage>
        <taxon>Eukaryota</taxon>
        <taxon>Viridiplantae</taxon>
        <taxon>Chlorophyta</taxon>
        <taxon>core chlorophytes</taxon>
        <taxon>Chlorophyceae</taxon>
        <taxon>CS clade</taxon>
        <taxon>Chlamydomonadales</taxon>
        <taxon>Haematococcaceae</taxon>
        <taxon>Haematococcus</taxon>
    </lineage>
</organism>
<name>A0A699YG65_HAELA</name>
<feature type="coiled-coil region" evidence="1">
    <location>
        <begin position="424"/>
        <end position="451"/>
    </location>
</feature>
<dbReference type="Proteomes" id="UP000485058">
    <property type="component" value="Unassembled WGS sequence"/>
</dbReference>
<keyword evidence="1" id="KW-0175">Coiled coil</keyword>
<dbReference type="GO" id="GO:0019902">
    <property type="term" value="F:phosphatase binding"/>
    <property type="evidence" value="ECO:0007669"/>
    <property type="project" value="TreeGrafter"/>
</dbReference>
<feature type="coiled-coil region" evidence="1">
    <location>
        <begin position="476"/>
        <end position="503"/>
    </location>
</feature>
<proteinExistence type="predicted"/>
<protein>
    <recommendedName>
        <fullName evidence="4">Sfi1 spindle body domain-containing protein</fullName>
    </recommendedName>
</protein>
<dbReference type="PANTHER" id="PTHR22028:SF9">
    <property type="entry name" value="SFI1 SPINDLE BODY DOMAIN-CONTAINING PROTEIN"/>
    <property type="match status" value="1"/>
</dbReference>
<dbReference type="PANTHER" id="PTHR22028">
    <property type="entry name" value="SFI1 SPINDLE BODY DOMAIN-CONTAINING PROTEIN-RELATED"/>
    <property type="match status" value="1"/>
</dbReference>
<dbReference type="AlphaFoldDB" id="A0A699YG65"/>
<evidence type="ECO:0000256" key="1">
    <source>
        <dbReference type="SAM" id="Coils"/>
    </source>
</evidence>
<evidence type="ECO:0000313" key="2">
    <source>
        <dbReference type="EMBL" id="GFH06858.1"/>
    </source>
</evidence>
<keyword evidence="3" id="KW-1185">Reference proteome</keyword>
<sequence>MSSGLSPRDARPRLKEFDAEAATKALVYNAGQYGRAQALRREGTAPAAMGIADDLPTRFAYEQLNALSGMANKVQVAIDRNRKVFEARLRQEDHRVLRQAFGAWRAARYGSIAKQQILRRAIARIQRGTLARAFQAWKDKFHLLDNNLAMRRKVSSTVARGCLKRTFAEWRRLAQERWWKNQYSMRDETIHALEPSGLVGLLLSSSSSQGWGLFKIELTLLRKIAGYERRPIVVLRKRGLSKVLNAWYTLAEERRRRRLRFERAARHFLNQQHLKAWNSWCAFHEVQKRHRNLLTKAGIRIKNMKLSGAWDKWTELIQEKRAAEAKRTKCLRHWLNATLAKVWSAWMNFIDWRREKRKIMSRWMQPMMARALSGWYESAQWRKRMRLVTDRALRRLMNKTLAVAFHTWKDLVDVGKVDAQLTTKQELVLKLRDMQEENERIRRDNERFVRLIDSGEWGRGRVAELVAAGEVMKGERDALLKLIQGMRREYEAVQQAKEAQVDEFKAIKDRMLLGGAARNRMLVKGGSSFNALVRAMKQDLVEGGAGAGAASRNPNALYEIDKLSLDHVTVFPDGELNVAAVASVPGTAALARPVSAGRALKGPSSSLGPGLAPPMQPMRMPQQLAAGMPGVGRLLLLAHQAPPAKADWQAESQQAGLQH</sequence>
<reference evidence="2 3" key="1">
    <citation type="submission" date="2020-02" db="EMBL/GenBank/DDBJ databases">
        <title>Draft genome sequence of Haematococcus lacustris strain NIES-144.</title>
        <authorList>
            <person name="Morimoto D."/>
            <person name="Nakagawa S."/>
            <person name="Yoshida T."/>
            <person name="Sawayama S."/>
        </authorList>
    </citation>
    <scope>NUCLEOTIDE SEQUENCE [LARGE SCALE GENOMIC DNA]</scope>
    <source>
        <strain evidence="2 3">NIES-144</strain>
    </source>
</reference>
<comment type="caution">
    <text evidence="2">The sequence shown here is derived from an EMBL/GenBank/DDBJ whole genome shotgun (WGS) entry which is preliminary data.</text>
</comment>
<evidence type="ECO:0008006" key="4">
    <source>
        <dbReference type="Google" id="ProtNLM"/>
    </source>
</evidence>
<feature type="non-terminal residue" evidence="2">
    <location>
        <position position="1"/>
    </location>
</feature>
<gene>
    <name evidence="2" type="ORF">HaLaN_01566</name>
</gene>